<accession>A0ABY8JUI2</accession>
<organism evidence="1 2">
    <name type="scientific">Bradyrhizobium brasilense</name>
    <dbReference type="NCBI Taxonomy" id="1419277"/>
    <lineage>
        <taxon>Bacteria</taxon>
        <taxon>Pseudomonadati</taxon>
        <taxon>Pseudomonadota</taxon>
        <taxon>Alphaproteobacteria</taxon>
        <taxon>Hyphomicrobiales</taxon>
        <taxon>Nitrobacteraceae</taxon>
        <taxon>Bradyrhizobium</taxon>
    </lineage>
</organism>
<sequence>MAAASDDQLGFAPDDDAPIGYMKRTRDYYAAIGYTTPYRWAHYTSAPFQPLKKPLNQSRVAIITTAAPFDPARGDQGPGAKYNGGAKFYAVYDGDTSKQHDLRISHIAYDRTHTTATDSGTWFPLAQLKRLAAAGTIGDVAPRFFGAPTNRSHRVTIETDAPEILKRCRDDKVDAAVLVPNCPVCHQTVSLVARHLEANGISTVVMGCAKDIVEHAAVPRFLFSDFPLGNSAGKPQDVASQAFTLELALRVLEQAPGPQTTVQSPLRWSEDASWKRDYSNADALSAEELARLRREFDAQKEVAKGLRERVA</sequence>
<reference evidence="1 2" key="1">
    <citation type="submission" date="2023-04" db="EMBL/GenBank/DDBJ databases">
        <title>Australian commercial rhizobial inoculants.</title>
        <authorList>
            <person name="Kohlmeier M.G."/>
            <person name="O'Hara G.W."/>
            <person name="Colombi E."/>
            <person name="Ramsay J.P."/>
            <person name="Terpolilli J."/>
        </authorList>
    </citation>
    <scope>NUCLEOTIDE SEQUENCE [LARGE SCALE GENOMIC DNA]</scope>
    <source>
        <strain evidence="1 2">CB627</strain>
    </source>
</reference>
<dbReference type="RefSeq" id="WP_310885851.1">
    <property type="nucleotide sequence ID" value="NZ_CP121646.1"/>
</dbReference>
<name>A0ABY8JUI2_9BRAD</name>
<keyword evidence="2" id="KW-1185">Reference proteome</keyword>
<evidence type="ECO:0000313" key="2">
    <source>
        <dbReference type="Proteomes" id="UP001221546"/>
    </source>
</evidence>
<dbReference type="Proteomes" id="UP001221546">
    <property type="component" value="Chromosome"/>
</dbReference>
<protein>
    <submittedName>
        <fullName evidence="1">Glycine/sarcosine/betaine reductase selenoprotein B family protein</fullName>
    </submittedName>
</protein>
<gene>
    <name evidence="1" type="ORF">QA636_20185</name>
</gene>
<proteinExistence type="predicted"/>
<dbReference type="EMBL" id="CP121646">
    <property type="protein sequence ID" value="WFU67678.1"/>
    <property type="molecule type" value="Genomic_DNA"/>
</dbReference>
<evidence type="ECO:0000313" key="1">
    <source>
        <dbReference type="EMBL" id="WFU67678.1"/>
    </source>
</evidence>